<comment type="catalytic activity">
    <reaction evidence="4 5">
        <text>L-glutaminyl-[peptide chain release factor] + S-adenosyl-L-methionine = N(5)-methyl-L-glutaminyl-[peptide chain release factor] + S-adenosyl-L-homocysteine + H(+)</text>
        <dbReference type="Rhea" id="RHEA:42896"/>
        <dbReference type="Rhea" id="RHEA-COMP:10271"/>
        <dbReference type="Rhea" id="RHEA-COMP:10272"/>
        <dbReference type="ChEBI" id="CHEBI:15378"/>
        <dbReference type="ChEBI" id="CHEBI:30011"/>
        <dbReference type="ChEBI" id="CHEBI:57856"/>
        <dbReference type="ChEBI" id="CHEBI:59789"/>
        <dbReference type="ChEBI" id="CHEBI:61891"/>
        <dbReference type="EC" id="2.1.1.297"/>
    </reaction>
</comment>
<dbReference type="Pfam" id="PF05175">
    <property type="entry name" value="MTS"/>
    <property type="match status" value="1"/>
</dbReference>
<dbReference type="AlphaFoldDB" id="A0AAW9YWT6"/>
<dbReference type="EC" id="2.1.1.297" evidence="5"/>
<feature type="binding site" evidence="5">
    <location>
        <begin position="182"/>
        <end position="185"/>
    </location>
    <ligand>
        <name>substrate</name>
    </ligand>
</feature>
<keyword evidence="1 5" id="KW-0489">Methyltransferase</keyword>
<dbReference type="RefSeq" id="WP_060551547.1">
    <property type="nucleotide sequence ID" value="NZ_CP009623.1"/>
</dbReference>
<evidence type="ECO:0000313" key="8">
    <source>
        <dbReference type="EMBL" id="NJI02373.1"/>
    </source>
</evidence>
<name>A0AAW9YWT6_9STAP</name>
<evidence type="ECO:0000256" key="3">
    <source>
        <dbReference type="ARBA" id="ARBA00022691"/>
    </source>
</evidence>
<keyword evidence="2 5" id="KW-0808">Transferase</keyword>
<feature type="binding site" evidence="5">
    <location>
        <position position="138"/>
    </location>
    <ligand>
        <name>S-adenosyl-L-methionine</name>
        <dbReference type="ChEBI" id="CHEBI:59789"/>
    </ligand>
</feature>
<organism evidence="8 11">
    <name type="scientific">Staphylococcus agnetis</name>
    <dbReference type="NCBI Taxonomy" id="985762"/>
    <lineage>
        <taxon>Bacteria</taxon>
        <taxon>Bacillati</taxon>
        <taxon>Bacillota</taxon>
        <taxon>Bacilli</taxon>
        <taxon>Bacillales</taxon>
        <taxon>Staphylococcaceae</taxon>
        <taxon>Staphylococcus</taxon>
    </lineage>
</organism>
<evidence type="ECO:0000313" key="9">
    <source>
        <dbReference type="EMBL" id="OTW30743.1"/>
    </source>
</evidence>
<dbReference type="PANTHER" id="PTHR18895:SF74">
    <property type="entry name" value="MTRF1L RELEASE FACTOR GLUTAMINE METHYLTRANSFERASE"/>
    <property type="match status" value="1"/>
</dbReference>
<feature type="binding site" evidence="5">
    <location>
        <begin position="115"/>
        <end position="119"/>
    </location>
    <ligand>
        <name>S-adenosyl-L-methionine</name>
        <dbReference type="ChEBI" id="CHEBI:59789"/>
    </ligand>
</feature>
<dbReference type="EMBL" id="WMFL01000072">
    <property type="protein sequence ID" value="NJI02373.1"/>
    <property type="molecule type" value="Genomic_DNA"/>
</dbReference>
<dbReference type="Gene3D" id="1.10.8.10">
    <property type="entry name" value="DNA helicase RuvA subunit, C-terminal domain"/>
    <property type="match status" value="1"/>
</dbReference>
<dbReference type="GO" id="GO:0003676">
    <property type="term" value="F:nucleic acid binding"/>
    <property type="evidence" value="ECO:0007669"/>
    <property type="project" value="InterPro"/>
</dbReference>
<reference evidence="8" key="2">
    <citation type="submission" date="2019-11" db="EMBL/GenBank/DDBJ databases">
        <title>Whole genome comparisons of Staphylococcus agnetis isolates from cattle and chickens.</title>
        <authorList>
            <person name="Rhoads D."/>
            <person name="Shwani A."/>
            <person name="Adkins P."/>
            <person name="Calcutt M."/>
            <person name="Middleton J."/>
        </authorList>
    </citation>
    <scope>NUCLEOTIDE SEQUENCE</scope>
    <source>
        <strain evidence="8">1387</strain>
    </source>
</reference>
<dbReference type="InterPro" id="IPR040758">
    <property type="entry name" value="PrmC_N"/>
</dbReference>
<feature type="binding site" evidence="5">
    <location>
        <position position="182"/>
    </location>
    <ligand>
        <name>S-adenosyl-L-methionine</name>
        <dbReference type="ChEBI" id="CHEBI:59789"/>
    </ligand>
</feature>
<dbReference type="EMBL" id="NEFX01000015">
    <property type="protein sequence ID" value="OTW30743.1"/>
    <property type="molecule type" value="Genomic_DNA"/>
</dbReference>
<dbReference type="InterPro" id="IPR050320">
    <property type="entry name" value="N5-glutamine_MTase"/>
</dbReference>
<evidence type="ECO:0000256" key="4">
    <source>
        <dbReference type="ARBA" id="ARBA00048391"/>
    </source>
</evidence>
<dbReference type="NCBIfam" id="TIGR00536">
    <property type="entry name" value="hemK_fam"/>
    <property type="match status" value="1"/>
</dbReference>
<dbReference type="InterPro" id="IPR002052">
    <property type="entry name" value="DNA_methylase_N6_adenine_CS"/>
</dbReference>
<evidence type="ECO:0000259" key="6">
    <source>
        <dbReference type="Pfam" id="PF05175"/>
    </source>
</evidence>
<evidence type="ECO:0000256" key="1">
    <source>
        <dbReference type="ARBA" id="ARBA00022603"/>
    </source>
</evidence>
<reference evidence="9 10" key="1">
    <citation type="submission" date="2017-04" db="EMBL/GenBank/DDBJ databases">
        <title>Staphylococcus agnetis, a potential pathogen in the broiler production.</title>
        <authorList>
            <person name="Poulsen L."/>
        </authorList>
    </citation>
    <scope>NUCLEOTIDE SEQUENCE [LARGE SCALE GENOMIC DNA]</scope>
    <source>
        <strain evidence="9 10">723_310714_2_2_spleen</strain>
    </source>
</reference>
<comment type="caution">
    <text evidence="8">The sequence shown here is derived from an EMBL/GenBank/DDBJ whole genome shotgun (WGS) entry which is preliminary data.</text>
</comment>
<dbReference type="KEGG" id="sagq:EP23_06375"/>
<evidence type="ECO:0000313" key="10">
    <source>
        <dbReference type="Proteomes" id="UP000195208"/>
    </source>
</evidence>
<dbReference type="InterPro" id="IPR029063">
    <property type="entry name" value="SAM-dependent_MTases_sf"/>
</dbReference>
<dbReference type="CDD" id="cd02440">
    <property type="entry name" value="AdoMet_MTases"/>
    <property type="match status" value="1"/>
</dbReference>
<dbReference type="InterPro" id="IPR007848">
    <property type="entry name" value="Small_mtfrase_dom"/>
</dbReference>
<dbReference type="HAMAP" id="MF_02126">
    <property type="entry name" value="RF_methyltr_PrmC"/>
    <property type="match status" value="1"/>
</dbReference>
<comment type="caution">
    <text evidence="5">Lacks conserved residue(s) required for the propagation of feature annotation.</text>
</comment>
<dbReference type="InterPro" id="IPR019874">
    <property type="entry name" value="RF_methyltr_PrmC"/>
</dbReference>
<dbReference type="PANTHER" id="PTHR18895">
    <property type="entry name" value="HEMK METHYLTRANSFERASE"/>
    <property type="match status" value="1"/>
</dbReference>
<protein>
    <recommendedName>
        <fullName evidence="5">Release factor glutamine methyltransferase</fullName>
        <shortName evidence="5">RF MTase</shortName>
        <ecNumber evidence="5">2.1.1.297</ecNumber>
    </recommendedName>
    <alternativeName>
        <fullName evidence="5">N5-glutamine methyltransferase PrmC</fullName>
    </alternativeName>
    <alternativeName>
        <fullName evidence="5">Protein-(glutamine-N5) MTase PrmC</fullName>
    </alternativeName>
    <alternativeName>
        <fullName evidence="5">Protein-glutamine N-methyltransferase PrmC</fullName>
    </alternativeName>
</protein>
<proteinExistence type="inferred from homology"/>
<evidence type="ECO:0000313" key="11">
    <source>
        <dbReference type="Proteomes" id="UP000646308"/>
    </source>
</evidence>
<dbReference type="GO" id="GO:0032259">
    <property type="term" value="P:methylation"/>
    <property type="evidence" value="ECO:0007669"/>
    <property type="project" value="UniProtKB-KW"/>
</dbReference>
<feature type="domain" description="Methyltransferase small" evidence="6">
    <location>
        <begin position="98"/>
        <end position="191"/>
    </location>
</feature>
<evidence type="ECO:0000259" key="7">
    <source>
        <dbReference type="Pfam" id="PF17827"/>
    </source>
</evidence>
<evidence type="ECO:0000256" key="2">
    <source>
        <dbReference type="ARBA" id="ARBA00022679"/>
    </source>
</evidence>
<keyword evidence="10" id="KW-1185">Reference proteome</keyword>
<dbReference type="Proteomes" id="UP000195208">
    <property type="component" value="Unassembled WGS sequence"/>
</dbReference>
<comment type="similarity">
    <text evidence="5">Belongs to the protein N5-glutamine methyltransferase family. PrmC subfamily.</text>
</comment>
<keyword evidence="3 5" id="KW-0949">S-adenosyl-L-methionine</keyword>
<dbReference type="Proteomes" id="UP000646308">
    <property type="component" value="Unassembled WGS sequence"/>
</dbReference>
<dbReference type="InterPro" id="IPR004556">
    <property type="entry name" value="HemK-like"/>
</dbReference>
<gene>
    <name evidence="5 8" type="primary">prmC</name>
    <name evidence="9" type="ORF">B9M88_08235</name>
    <name evidence="8" type="ORF">GLV84_06000</name>
</gene>
<feature type="domain" description="Release factor glutamine methyltransferase N-terminal" evidence="7">
    <location>
        <begin position="6"/>
        <end position="72"/>
    </location>
</feature>
<dbReference type="GO" id="GO:0102559">
    <property type="term" value="F:peptide chain release factor N(5)-glutamine methyltransferase activity"/>
    <property type="evidence" value="ECO:0007669"/>
    <property type="project" value="UniProtKB-EC"/>
</dbReference>
<evidence type="ECO:0000256" key="5">
    <source>
        <dbReference type="HAMAP-Rule" id="MF_02126"/>
    </source>
</evidence>
<comment type="function">
    <text evidence="5">Methylates the class 1 translation termination release factors RF1/PrfA and RF2/PrfB on the glutamine residue of the universally conserved GGQ motif.</text>
</comment>
<dbReference type="PROSITE" id="PS00092">
    <property type="entry name" value="N6_MTASE"/>
    <property type="match status" value="1"/>
</dbReference>
<accession>A0AAW9YWT6</accession>
<sequence>MKFNTWVRDARNQLVAHEYEAAQVDWLVMDMMDWSRTDYVMHQHDDMTDQVHQILKQGLLRLLKGEPVQYIVEKASFFNRDFKVTQDVLIPRPETEEVVMKLMEMMSSGQVADIGTGSGIIAITLKKEMPQLNVWATDISENALDIAKYNAEKNQADIQFVLGDTLVPLIEKGLLLDGLISNPPYICQSEQDVMSESTLNFEPHIALFAADNGLDIYRMILKQLPCVMKDGAPIVFEIGYQQGPAIKKLVTSMYPHLKVDVIADINGHDRIISFRWRVSK</sequence>
<dbReference type="NCBIfam" id="TIGR03534">
    <property type="entry name" value="RF_mod_PrmC"/>
    <property type="match status" value="1"/>
</dbReference>
<dbReference type="SUPFAM" id="SSF53335">
    <property type="entry name" value="S-adenosyl-L-methionine-dependent methyltransferases"/>
    <property type="match status" value="1"/>
</dbReference>
<dbReference type="Pfam" id="PF17827">
    <property type="entry name" value="PrmC_N"/>
    <property type="match status" value="1"/>
</dbReference>
<dbReference type="Gene3D" id="3.40.50.150">
    <property type="entry name" value="Vaccinia Virus protein VP39"/>
    <property type="match status" value="1"/>
</dbReference>